<dbReference type="FunFam" id="1.20.58.670:FF:000003">
    <property type="entry name" value="RAD50-interacting protein 1"/>
    <property type="match status" value="1"/>
</dbReference>
<dbReference type="InterPro" id="IPR007528">
    <property type="entry name" value="RINT1_Tip20"/>
</dbReference>
<dbReference type="PANTHER" id="PTHR13520:SF0">
    <property type="entry name" value="RAD50-INTERACTING PROTEIN 1"/>
    <property type="match status" value="1"/>
</dbReference>
<comment type="similarity">
    <text evidence="1">Belongs to the RINT1 family.</text>
</comment>
<dbReference type="Proteomes" id="UP000668214">
    <property type="component" value="Unassembled WGS sequence"/>
</dbReference>
<dbReference type="Gene3D" id="1.20.58.1420">
    <property type="entry name" value="Dsl1p vesicle tethering complex, Tip20p subunit, domain B"/>
    <property type="match status" value="1"/>
</dbReference>
<keyword evidence="3" id="KW-1185">Reference proteome</keyword>
<protein>
    <submittedName>
        <fullName evidence="2">RINT1 protein</fullName>
    </submittedName>
</protein>
<gene>
    <name evidence="2" type="primary">Rint1</name>
    <name evidence="2" type="ORF">G6Z78_0012901</name>
</gene>
<feature type="non-terminal residue" evidence="2">
    <location>
        <position position="1"/>
    </location>
</feature>
<name>A0A836E8I6_9HYME</name>
<organism evidence="2 3">
    <name type="scientific">Pseudoatta argentina</name>
    <dbReference type="NCBI Taxonomy" id="621737"/>
    <lineage>
        <taxon>Eukaryota</taxon>
        <taxon>Metazoa</taxon>
        <taxon>Ecdysozoa</taxon>
        <taxon>Arthropoda</taxon>
        <taxon>Hexapoda</taxon>
        <taxon>Insecta</taxon>
        <taxon>Pterygota</taxon>
        <taxon>Neoptera</taxon>
        <taxon>Endopterygota</taxon>
        <taxon>Hymenoptera</taxon>
        <taxon>Apocrita</taxon>
        <taxon>Aculeata</taxon>
        <taxon>Formicoidea</taxon>
        <taxon>Formicidae</taxon>
        <taxon>Myrmicinae</taxon>
        <taxon>Pseudoatta</taxon>
    </lineage>
</organism>
<feature type="non-terminal residue" evidence="2">
    <location>
        <position position="757"/>
    </location>
</feature>
<evidence type="ECO:0000313" key="2">
    <source>
        <dbReference type="EMBL" id="KAG5305816.1"/>
    </source>
</evidence>
<proteinExistence type="inferred from homology"/>
<dbReference type="PANTHER" id="PTHR13520">
    <property type="entry name" value="RAD50-INTERACTING PROTEIN 1 RINT-1"/>
    <property type="match status" value="1"/>
</dbReference>
<dbReference type="GO" id="GO:0070939">
    <property type="term" value="C:Dsl1/NZR complex"/>
    <property type="evidence" value="ECO:0007669"/>
    <property type="project" value="InterPro"/>
</dbReference>
<reference evidence="2" key="1">
    <citation type="submission" date="2020-02" db="EMBL/GenBank/DDBJ databases">
        <title>Relaxed selection underlies rapid genomic changes in the transitions from sociality to social parasitism in ants.</title>
        <authorList>
            <person name="Bi X."/>
        </authorList>
    </citation>
    <scope>NUCLEOTIDE SEQUENCE</scope>
    <source>
        <strain evidence="2">BGI-DK2014c</strain>
        <tissue evidence="2">Whole body</tissue>
    </source>
</reference>
<evidence type="ECO:0000256" key="1">
    <source>
        <dbReference type="ARBA" id="ARBA00061158"/>
    </source>
</evidence>
<comment type="caution">
    <text evidence="2">The sequence shown here is derived from an EMBL/GenBank/DDBJ whole genome shotgun (WGS) entry which is preliminary data.</text>
</comment>
<evidence type="ECO:0000313" key="3">
    <source>
        <dbReference type="Proteomes" id="UP000668214"/>
    </source>
</evidence>
<sequence>MDIKQKVIRKFNEQLGSSLKNLEGIYDFEEHLKTEKDEIEKSVSIYLQNSIYNIIYKHYISIASCLQLSMASTTAPSKVKAVVENVECVNFEVEQLQEICLDLSKMIKETFSENDKNLELQEVVDKISQLDKSLSYLYFIRYVENISHEIEASLLSGDDQSMITLYTTLTNISCQLRTSVCHHLVNYVHETLHFWYNIIKKKLSKEYNDLLKILKWPFCGTNATSSSTSLPETMTKFKILIEYLFHLQLPDEPIKPVVTSVLLTDFAPISLPITFLVRPLRQRFVYHFTGAKLTNRQDKPEWFFTQILTWIKDHVQWVQKNIQPIADSIGFGHLDVKAEFMRALVQLAVEKLHSELPIVQYDDTLFAHLVDEALGFERELRETLLYPHTQPATIFVLTQAHIFVKWINMEKKYATEKMDAILSSNTAWERLTSPDIDDMKVTECADAFLTLLTTISDRYKHLPQPGHRLQFLELQLELIDDWRVRLLQLLHENYEDPLTSLMPHILNTLHYVATVLEEWGVTVHFLQLHFFKKQFEAVENATDKGNDVKENIGEIEGTVFDEAVVLLRRLEKELINEISDSVALDVKAKSRAYRTDKWFAMQSSKEVASLSMTPSGCPMFQELATRLHILHNVLALPLFNQAWKNLAAQFDQFLFEEVVLVNYFNNGGAEQLQYDILRNLFPLFGLYINKPESYFPLIKEACILLNILMGSAILLEEALNNDDKNVSAEILADVGVYKMSAKLALKVIGTRTDIIHI</sequence>
<dbReference type="AlphaFoldDB" id="A0A836E8I6"/>
<dbReference type="GO" id="GO:0006890">
    <property type="term" value="P:retrograde vesicle-mediated transport, Golgi to endoplasmic reticulum"/>
    <property type="evidence" value="ECO:0007669"/>
    <property type="project" value="InterPro"/>
</dbReference>
<dbReference type="InterPro" id="IPR042042">
    <property type="entry name" value="Tip20p_domB"/>
</dbReference>
<dbReference type="InterPro" id="IPR042044">
    <property type="entry name" value="EXOC6PINT-1/Sec15/Tip20_C_dom2"/>
</dbReference>
<dbReference type="GO" id="GO:0006888">
    <property type="term" value="P:endoplasmic reticulum to Golgi vesicle-mediated transport"/>
    <property type="evidence" value="ECO:0007669"/>
    <property type="project" value="InterPro"/>
</dbReference>
<dbReference type="EMBL" id="JAANIA010002986">
    <property type="protein sequence ID" value="KAG5305816.1"/>
    <property type="molecule type" value="Genomic_DNA"/>
</dbReference>
<dbReference type="PROSITE" id="PS51386">
    <property type="entry name" value="RINT1_TIP20"/>
    <property type="match status" value="1"/>
</dbReference>
<dbReference type="GO" id="GO:0060628">
    <property type="term" value="P:regulation of ER to Golgi vesicle-mediated transport"/>
    <property type="evidence" value="ECO:0007669"/>
    <property type="project" value="TreeGrafter"/>
</dbReference>
<dbReference type="Gene3D" id="1.20.58.670">
    <property type="entry name" value="Dsl1p vesicle tethering complex, Tip20p subunit, domain D"/>
    <property type="match status" value="1"/>
</dbReference>
<dbReference type="Pfam" id="PF04437">
    <property type="entry name" value="RINT1_TIP1"/>
    <property type="match status" value="1"/>
</dbReference>
<accession>A0A836E8I6</accession>